<accession>A0A3P3W822</accession>
<dbReference type="AlphaFoldDB" id="A0A3P3W822"/>
<dbReference type="Pfam" id="PF02607">
    <property type="entry name" value="B12-binding_2"/>
    <property type="match status" value="1"/>
</dbReference>
<dbReference type="InterPro" id="IPR047216">
    <property type="entry name" value="Endonuclease_DUF559_bact"/>
</dbReference>
<dbReference type="PROSITE" id="PS50972">
    <property type="entry name" value="PTERIN_BINDING"/>
    <property type="match status" value="1"/>
</dbReference>
<dbReference type="PANTHER" id="PTHR45833:SF1">
    <property type="entry name" value="METHIONINE SYNTHASE"/>
    <property type="match status" value="1"/>
</dbReference>
<feature type="domain" description="B12-binding N-terminal" evidence="14">
    <location>
        <begin position="319"/>
        <end position="413"/>
    </location>
</feature>
<proteinExistence type="inferred from homology"/>
<evidence type="ECO:0000259" key="12">
    <source>
        <dbReference type="PROSITE" id="PS50974"/>
    </source>
</evidence>
<dbReference type="FunFam" id="3.20.20.20:FF:000002">
    <property type="entry name" value="Methionine synthase"/>
    <property type="match status" value="1"/>
</dbReference>
<keyword evidence="7" id="KW-0677">Repeat</keyword>
<dbReference type="Proteomes" id="UP000271937">
    <property type="component" value="Unassembled WGS sequence"/>
</dbReference>
<organism evidence="15 16">
    <name type="scientific">Flavobacterium macacae</name>
    <dbReference type="NCBI Taxonomy" id="2488993"/>
    <lineage>
        <taxon>Bacteria</taxon>
        <taxon>Pseudomonadati</taxon>
        <taxon>Bacteroidota</taxon>
        <taxon>Flavobacteriia</taxon>
        <taxon>Flavobacteriales</taxon>
        <taxon>Flavobacteriaceae</taxon>
        <taxon>Flavobacterium</taxon>
    </lineage>
</organism>
<dbReference type="SUPFAM" id="SSF51717">
    <property type="entry name" value="Dihydropteroate synthetase-like"/>
    <property type="match status" value="1"/>
</dbReference>
<comment type="pathway">
    <text evidence="9">Amino-acid biosynthesis; L-methionine biosynthesis via de novo pathway; L-methionine from L-homocysteine (MetH route): step 1/1.</text>
</comment>
<dbReference type="Pfam" id="PF00809">
    <property type="entry name" value="Pterin_bind"/>
    <property type="match status" value="1"/>
</dbReference>
<dbReference type="CDD" id="cd01038">
    <property type="entry name" value="Endonuclease_DUF559"/>
    <property type="match status" value="1"/>
</dbReference>
<dbReference type="InterPro" id="IPR036594">
    <property type="entry name" value="Meth_synthase_dom"/>
</dbReference>
<dbReference type="PANTHER" id="PTHR45833">
    <property type="entry name" value="METHIONINE SYNTHASE"/>
    <property type="match status" value="1"/>
</dbReference>
<evidence type="ECO:0000256" key="9">
    <source>
        <dbReference type="PIRNR" id="PIRNR000381"/>
    </source>
</evidence>
<comment type="similarity">
    <text evidence="1">Belongs to the vitamin-B12 dependent methionine synthase family.</text>
</comment>
<comment type="domain">
    <text evidence="9">Modular enzyme with four functionally distinct domains. The isolated Hcy-binding domain catalyzes methyl transfer from free methylcobalamin to homocysteine. The Hcy-binding domain in association with the pterin-binding domain catalyzes the methylation of cob(I)alamin by methyltetrahydrofolate and the methylation of homocysteine. The B12-binding domain binds the cofactor. The AdoMet activation domain binds S-adenosyl-L-methionine. Under aerobic conditions cob(I)alamin can be converted to inactive cob(II)alamin. Reductive methylation by S-adenosyl-L-methionine and flavodoxin regenerates methylcobalamin.</text>
</comment>
<evidence type="ECO:0000259" key="11">
    <source>
        <dbReference type="PROSITE" id="PS50972"/>
    </source>
</evidence>
<keyword evidence="3 9" id="KW-0846">Cobalamin</keyword>
<comment type="cofactor">
    <cofactor evidence="9 10">
        <name>methylcob(III)alamin</name>
        <dbReference type="ChEBI" id="CHEBI:28115"/>
    </cofactor>
</comment>
<dbReference type="InterPro" id="IPR011822">
    <property type="entry name" value="MetH"/>
</dbReference>
<keyword evidence="4 9" id="KW-0808">Transferase</keyword>
<dbReference type="PROSITE" id="PS51337">
    <property type="entry name" value="B12_BINDING_NTER"/>
    <property type="match status" value="1"/>
</dbReference>
<dbReference type="InterPro" id="IPR037010">
    <property type="entry name" value="VitB12-dep_Met_synth_activ_sf"/>
</dbReference>
<dbReference type="GO" id="GO:0032259">
    <property type="term" value="P:methylation"/>
    <property type="evidence" value="ECO:0007669"/>
    <property type="project" value="UniProtKB-KW"/>
</dbReference>
<keyword evidence="9" id="KW-0028">Amino-acid biosynthesis</keyword>
<protein>
    <recommendedName>
        <fullName evidence="9">Methionine synthase</fullName>
        <ecNumber evidence="9">2.1.1.13</ecNumber>
    </recommendedName>
    <alternativeName>
        <fullName evidence="9">5-methyltetrahydrofolate--homocysteine methyltransferase</fullName>
    </alternativeName>
</protein>
<dbReference type="RefSeq" id="WP_125012803.1">
    <property type="nucleotide sequence ID" value="NZ_RQVR01000009.1"/>
</dbReference>
<dbReference type="SUPFAM" id="SSF47644">
    <property type="entry name" value="Methionine synthase domain"/>
    <property type="match status" value="1"/>
</dbReference>
<dbReference type="GO" id="GO:0046653">
    <property type="term" value="P:tetrahydrofolate metabolic process"/>
    <property type="evidence" value="ECO:0007669"/>
    <property type="project" value="TreeGrafter"/>
</dbReference>
<dbReference type="InterPro" id="IPR000489">
    <property type="entry name" value="Pterin-binding_dom"/>
</dbReference>
<dbReference type="Gene3D" id="3.40.960.10">
    <property type="entry name" value="VSR Endonuclease"/>
    <property type="match status" value="1"/>
</dbReference>
<feature type="domain" description="B12-binding" evidence="13">
    <location>
        <begin position="552"/>
        <end position="687"/>
    </location>
</feature>
<name>A0A3P3W822_9FLAO</name>
<dbReference type="Gene3D" id="1.10.1240.10">
    <property type="entry name" value="Methionine synthase domain"/>
    <property type="match status" value="1"/>
</dbReference>
<sequence length="1030" mass="116251">MADVDFKKYLKLSGLEPLIITPESIFVNVGERTNVTGSRKFLRLIKEEKYEEALDIARAQVEGGAQIIDINMDEGMLDGVHAMTTFLNLIASEPDISRVPVMIDSSKWEIIEAGLKIAQGKSVVNSISLKEGEENFIRQAKLIKKYGAAVIVMAFDEVGQADNFQRRIEICKRSYDVLVDKVGFPAEDIIFDPNIFPVATGMEEHRQNAVDFFRATRWIKENLAYASVSGGVSNVSFSFRGNDRVREAMHSVFLYHAVNNGMTMGIVNPEMLEIYDQIPKDLLEHVEDVLLDKRDDATERLLAFAENIKGDTKEVTEKQAQEWRSFPIQERLTHALVRGIDEFIELDIEEARQLAKKPIEVIEINLMTGMNVVGDLFGSGKMFLPQVVKSARVMKKAVAYLLPFIEAEKRPPAPKGGVKATEYWQTANPLNYGLLKNYAFEMRNKPTEAEKILWFALSNKKLAGFKFRRQHIIGNYITDFICLKENLIIEVDGGIHQLPENQASDEERTKWLNSEGYRVVRFTNEEILFNTEKSLDKILAILEAPPSGAGGAGKVLMATVKGDVHDIGKNIVAVVLGCNNYEIIDLGVMVPPEKIIQTAIEEKVDIIGLSGLITPSLDEMVYLAKQMDKQNVSIPIMIGGATTSRAHTAVKIAPEYRQTVVHVNDASRAVAVAGNLINKNTNQDYFKSLRSEYEELREGYLNRSRDKNFLNIEEARKNKLQLDWKNFNPVKPNFIGAKTIDVKLEELVDFIDWTPFFRTWDLHGKYPNILTDEVVGEQAVILFNDAQKMLKQLLEENWLEAKGIYGIFPANQINDDDIELTDKNGNYLQTFLTLRQQSAKTKGAPNIALSDFIAPKDSGITDYMGAFCVTTGFGVDEKASEFERNLDDYNSIMVKALGDRFAEAFAEYLHKKIRKEIWGYASDEVLNNEALIKEEYKGIRPAPGYPACPDHLEKPTIWKLLNVEQEIGVTLTESMAMWPASSVSGYYFGNPESKYFGLGKIKKDQVESYAKRRSVSYDYAEKWLNPNIAD</sequence>
<keyword evidence="5 9" id="KW-0949">S-adenosyl-L-methionine</keyword>
<dbReference type="SUPFAM" id="SSF52242">
    <property type="entry name" value="Cobalamin (vitamin B12)-binding domain"/>
    <property type="match status" value="1"/>
</dbReference>
<dbReference type="Gene3D" id="1.10.288.10">
    <property type="entry name" value="Cobalamin-dependent Methionine Synthase, domain 2"/>
    <property type="match status" value="1"/>
</dbReference>
<dbReference type="Gene3D" id="3.10.196.10">
    <property type="entry name" value="Vitamin B12-dependent methionine synthase, activation domain"/>
    <property type="match status" value="1"/>
</dbReference>
<dbReference type="SMART" id="SM01018">
    <property type="entry name" value="B12-binding_2"/>
    <property type="match status" value="1"/>
</dbReference>
<evidence type="ECO:0000256" key="10">
    <source>
        <dbReference type="PIRSR" id="PIRSR000381-2"/>
    </source>
</evidence>
<dbReference type="Pfam" id="PF04480">
    <property type="entry name" value="DUF559"/>
    <property type="match status" value="1"/>
</dbReference>
<dbReference type="InterPro" id="IPR006158">
    <property type="entry name" value="Cobalamin-bd"/>
</dbReference>
<dbReference type="GO" id="GO:0031419">
    <property type="term" value="F:cobalamin binding"/>
    <property type="evidence" value="ECO:0007669"/>
    <property type="project" value="UniProtKB-UniRule"/>
</dbReference>
<comment type="function">
    <text evidence="9">Catalyzes the transfer of a methyl group from methyl-cobalamin to homocysteine, yielding enzyme-bound cob(I)alamin and methionine. Subsequently, remethylates the cofactor using methyltetrahydrofolate.</text>
</comment>
<dbReference type="EMBL" id="RQVR01000009">
    <property type="protein sequence ID" value="RRJ91120.1"/>
    <property type="molecule type" value="Genomic_DNA"/>
</dbReference>
<dbReference type="InterPro" id="IPR011005">
    <property type="entry name" value="Dihydropteroate_synth-like_sf"/>
</dbReference>
<dbReference type="SUPFAM" id="SSF52980">
    <property type="entry name" value="Restriction endonuclease-like"/>
    <property type="match status" value="1"/>
</dbReference>
<feature type="domain" description="AdoMet activation" evidence="12">
    <location>
        <begin position="703"/>
        <end position="1030"/>
    </location>
</feature>
<comment type="catalytic activity">
    <reaction evidence="9">
        <text>(6S)-5-methyl-5,6,7,8-tetrahydrofolate + L-homocysteine = (6S)-5,6,7,8-tetrahydrofolate + L-methionine</text>
        <dbReference type="Rhea" id="RHEA:11172"/>
        <dbReference type="ChEBI" id="CHEBI:18608"/>
        <dbReference type="ChEBI" id="CHEBI:57453"/>
        <dbReference type="ChEBI" id="CHEBI:57844"/>
        <dbReference type="ChEBI" id="CHEBI:58199"/>
        <dbReference type="EC" id="2.1.1.13"/>
    </reaction>
</comment>
<dbReference type="PROSITE" id="PS50974">
    <property type="entry name" value="ADOMET_ACTIVATION"/>
    <property type="match status" value="1"/>
</dbReference>
<evidence type="ECO:0000259" key="14">
    <source>
        <dbReference type="PROSITE" id="PS51337"/>
    </source>
</evidence>
<evidence type="ECO:0000256" key="2">
    <source>
        <dbReference type="ARBA" id="ARBA00022603"/>
    </source>
</evidence>
<dbReference type="InterPro" id="IPR011335">
    <property type="entry name" value="Restrct_endonuc-II-like"/>
</dbReference>
<evidence type="ECO:0000256" key="5">
    <source>
        <dbReference type="ARBA" id="ARBA00022691"/>
    </source>
</evidence>
<dbReference type="OrthoDB" id="9803687at2"/>
<evidence type="ECO:0000259" key="13">
    <source>
        <dbReference type="PROSITE" id="PS51332"/>
    </source>
</evidence>
<dbReference type="GO" id="GO:0008705">
    <property type="term" value="F:methionine synthase activity"/>
    <property type="evidence" value="ECO:0007669"/>
    <property type="project" value="UniProtKB-UniRule"/>
</dbReference>
<dbReference type="Gene3D" id="3.40.50.280">
    <property type="entry name" value="Cobalamin-binding domain"/>
    <property type="match status" value="1"/>
</dbReference>
<reference evidence="15 16" key="1">
    <citation type="submission" date="2018-11" db="EMBL/GenBank/DDBJ databases">
        <title>Flavobacterium sp. nov., YIM 102600 draft genome.</title>
        <authorList>
            <person name="Li G."/>
            <person name="Jiang Y."/>
        </authorList>
    </citation>
    <scope>NUCLEOTIDE SEQUENCE [LARGE SCALE GENOMIC DNA]</scope>
    <source>
        <strain evidence="15 16">YIM 102600</strain>
    </source>
</reference>
<dbReference type="InterPro" id="IPR003759">
    <property type="entry name" value="Cbl-bd_cap"/>
</dbReference>
<dbReference type="EC" id="2.1.1.13" evidence="9"/>
<keyword evidence="6 9" id="KW-0479">Metal-binding</keyword>
<comment type="caution">
    <text evidence="15">The sequence shown here is derived from an EMBL/GenBank/DDBJ whole genome shotgun (WGS) entry which is preliminary data.</text>
</comment>
<dbReference type="InterPro" id="IPR050554">
    <property type="entry name" value="Met_Synthase/Corrinoid"/>
</dbReference>
<dbReference type="InterPro" id="IPR007569">
    <property type="entry name" value="DUF559"/>
</dbReference>
<evidence type="ECO:0000256" key="8">
    <source>
        <dbReference type="ARBA" id="ARBA00023285"/>
    </source>
</evidence>
<comment type="cofactor">
    <cofactor evidence="9">
        <name>Zn(2+)</name>
        <dbReference type="ChEBI" id="CHEBI:29105"/>
    </cofactor>
</comment>
<dbReference type="SUPFAM" id="SSF56507">
    <property type="entry name" value="Methionine synthase activation domain-like"/>
    <property type="match status" value="1"/>
</dbReference>
<keyword evidence="9" id="KW-0862">Zinc</keyword>
<evidence type="ECO:0000313" key="15">
    <source>
        <dbReference type="EMBL" id="RRJ91120.1"/>
    </source>
</evidence>
<gene>
    <name evidence="15" type="ORF">EG849_09275</name>
</gene>
<dbReference type="UniPathway" id="UPA00051">
    <property type="reaction ID" value="UER00081"/>
</dbReference>
<keyword evidence="9" id="KW-0486">Methionine biosynthesis</keyword>
<dbReference type="PROSITE" id="PS51332">
    <property type="entry name" value="B12_BINDING"/>
    <property type="match status" value="1"/>
</dbReference>
<dbReference type="GO" id="GO:0005829">
    <property type="term" value="C:cytosol"/>
    <property type="evidence" value="ECO:0007669"/>
    <property type="project" value="TreeGrafter"/>
</dbReference>
<dbReference type="GO" id="GO:0008270">
    <property type="term" value="F:zinc ion binding"/>
    <property type="evidence" value="ECO:0007669"/>
    <property type="project" value="UniProtKB-UniRule"/>
</dbReference>
<evidence type="ECO:0000256" key="6">
    <source>
        <dbReference type="ARBA" id="ARBA00022723"/>
    </source>
</evidence>
<keyword evidence="8 9" id="KW-0170">Cobalt</keyword>
<feature type="binding site" evidence="10">
    <location>
        <position position="363"/>
    </location>
    <ligand>
        <name>methylcob(III)alamin</name>
        <dbReference type="ChEBI" id="CHEBI:28115"/>
    </ligand>
</feature>
<dbReference type="Pfam" id="PF02310">
    <property type="entry name" value="B12-binding"/>
    <property type="match status" value="1"/>
</dbReference>
<dbReference type="FunFam" id="3.40.50.280:FF:000001">
    <property type="entry name" value="Methionine synthase"/>
    <property type="match status" value="1"/>
</dbReference>
<keyword evidence="16" id="KW-1185">Reference proteome</keyword>
<dbReference type="FunFam" id="1.10.1240.10:FF:000001">
    <property type="entry name" value="Methionine synthase"/>
    <property type="match status" value="1"/>
</dbReference>
<evidence type="ECO:0000256" key="7">
    <source>
        <dbReference type="ARBA" id="ARBA00022737"/>
    </source>
</evidence>
<dbReference type="CDD" id="cd00740">
    <property type="entry name" value="MeTr"/>
    <property type="match status" value="1"/>
</dbReference>
<dbReference type="Pfam" id="PF02965">
    <property type="entry name" value="Met_synt_B12"/>
    <property type="match status" value="1"/>
</dbReference>
<evidence type="ECO:0000256" key="3">
    <source>
        <dbReference type="ARBA" id="ARBA00022628"/>
    </source>
</evidence>
<dbReference type="InterPro" id="IPR036724">
    <property type="entry name" value="Cobalamin-bd_sf"/>
</dbReference>
<dbReference type="InterPro" id="IPR004223">
    <property type="entry name" value="VitB12-dep_Met_synth_activ_dom"/>
</dbReference>
<dbReference type="Gene3D" id="3.20.20.20">
    <property type="entry name" value="Dihydropteroate synthase-like"/>
    <property type="match status" value="1"/>
</dbReference>
<evidence type="ECO:0000313" key="16">
    <source>
        <dbReference type="Proteomes" id="UP000271937"/>
    </source>
</evidence>
<dbReference type="PIRSF" id="PIRSF000381">
    <property type="entry name" value="MetH"/>
    <property type="match status" value="1"/>
</dbReference>
<keyword evidence="2 9" id="KW-0489">Methyltransferase</keyword>
<feature type="domain" description="Pterin-binding" evidence="11">
    <location>
        <begin position="26"/>
        <end position="287"/>
    </location>
</feature>
<evidence type="ECO:0000256" key="1">
    <source>
        <dbReference type="ARBA" id="ARBA00010398"/>
    </source>
</evidence>
<evidence type="ECO:0000256" key="4">
    <source>
        <dbReference type="ARBA" id="ARBA00022679"/>
    </source>
</evidence>
<dbReference type="GO" id="GO:0050667">
    <property type="term" value="P:homocysteine metabolic process"/>
    <property type="evidence" value="ECO:0007669"/>
    <property type="project" value="TreeGrafter"/>
</dbReference>